<dbReference type="Proteomes" id="UP000254618">
    <property type="component" value="Unassembled WGS sequence"/>
</dbReference>
<dbReference type="AlphaFoldDB" id="A0A378QP86"/>
<dbReference type="Proteomes" id="UP000190777">
    <property type="component" value="Unassembled WGS sequence"/>
</dbReference>
<evidence type="ECO:0000313" key="4">
    <source>
        <dbReference type="Proteomes" id="UP000254618"/>
    </source>
</evidence>
<accession>A0A378QP86</accession>
<keyword evidence="3" id="KW-1185">Reference proteome</keyword>
<dbReference type="EMBL" id="UGQF01000001">
    <property type="protein sequence ID" value="STZ02280.1"/>
    <property type="molecule type" value="Genomic_DNA"/>
</dbReference>
<name>A0A378QP86_9GAMM</name>
<evidence type="ECO:0000313" key="3">
    <source>
        <dbReference type="Proteomes" id="UP000190777"/>
    </source>
</evidence>
<gene>
    <name evidence="1" type="ORF">B5J93_03490</name>
    <name evidence="2" type="ORF">NCTC11012_00504</name>
</gene>
<dbReference type="EMBL" id="MXAP01000033">
    <property type="protein sequence ID" value="OPH39581.1"/>
    <property type="molecule type" value="Genomic_DNA"/>
</dbReference>
<evidence type="ECO:0000313" key="1">
    <source>
        <dbReference type="EMBL" id="OPH39581.1"/>
    </source>
</evidence>
<proteinExistence type="predicted"/>
<organism evidence="2 4">
    <name type="scientific">Moraxella equi</name>
    <dbReference type="NCBI Taxonomy" id="60442"/>
    <lineage>
        <taxon>Bacteria</taxon>
        <taxon>Pseudomonadati</taxon>
        <taxon>Pseudomonadota</taxon>
        <taxon>Gammaproteobacteria</taxon>
        <taxon>Moraxellales</taxon>
        <taxon>Moraxellaceae</taxon>
        <taxon>Moraxella</taxon>
    </lineage>
</organism>
<reference evidence="2 4" key="2">
    <citation type="submission" date="2018-06" db="EMBL/GenBank/DDBJ databases">
        <authorList>
            <consortium name="Pathogen Informatics"/>
            <person name="Doyle S."/>
        </authorList>
    </citation>
    <scope>NUCLEOTIDE SEQUENCE [LARGE SCALE GENOMIC DNA]</scope>
    <source>
        <strain evidence="2 4">NCTC11012</strain>
    </source>
</reference>
<dbReference type="RefSeq" id="WP_079324647.1">
    <property type="nucleotide sequence ID" value="NZ_MXAP01000033.1"/>
</dbReference>
<reference evidence="1 3" key="1">
    <citation type="submission" date="2017-03" db="EMBL/GenBank/DDBJ databases">
        <title>Draft genome sequence of Moraxella equi CCUG 4950T type strain.</title>
        <authorList>
            <person name="Salva-Serra F."/>
            <person name="Engstrom-Jakobsson H."/>
            <person name="Thorell K."/>
            <person name="Jaen-Luchoro D."/>
            <person name="Gonzales-Siles L."/>
            <person name="Karlsson R."/>
            <person name="Yazdan S."/>
            <person name="Boulund F."/>
            <person name="Johnning A."/>
            <person name="Engstrand L."/>
            <person name="Kristiansson E."/>
            <person name="Moore E."/>
        </authorList>
    </citation>
    <scope>NUCLEOTIDE SEQUENCE [LARGE SCALE GENOMIC DNA]</scope>
    <source>
        <strain evidence="1 3">CCUG 4950</strain>
    </source>
</reference>
<protein>
    <submittedName>
        <fullName evidence="2">Uncharacterized protein</fullName>
    </submittedName>
</protein>
<sequence length="612" mass="71786">MSFLPNPESVLLNLYQWAGSPSQATVIKQRFVAYDMKLIKYQEFLNTLLTGLANQFELDDEQSKLWRFYFLEFAKQLDVFNQKIHSSQANEQQVNWEVLARFHLPQIGRWLGLLYVNGQISPDFIQLLPRYDDEQKTLRLPVQLAMDWLFNHYGDTLEDFANARCEQFPNAGFKEKDSILRNLYHWKNGKLPDANSIKSYFPDELELGFVSDNPPTIKKIRQTFLLARAIQSAFIKACEYFSPNTNIHSSDLHDNKAYQLVYIGKYIFDLMVFSYQKFENKKQADNWFDEQLGDYGKAVFAHILNHHENDEMTRFIQSVGFPMPDDFARKSVHFETLNRYFMSLAGTEALSDFFDTNPSNNLKIQQDKIALYIKYQRNADEYLKTLFSLTLNPEKTIRTCNNKEVVFAILESCLFLTNKQISRLLIERAEQLSQTPDDELFVIQSKLHRHLYTDQRKNDKNAPSRVKVLLEQAINHPCFKHKQAQIHNYQARDALSRNDFKSAKQFYRQALEASKIGCYADWRGRIGLDLLALETWDKPLNANNHETYYRDMLAGGVFHCFLKVDLPTTLEDTVEQFLIDDNHWQTLYMPYYGFENQSTKLDKDDPHCANIF</sequence>
<evidence type="ECO:0000313" key="2">
    <source>
        <dbReference type="EMBL" id="STZ02280.1"/>
    </source>
</evidence>